<name>A0A1A9NEK4_9BURK</name>
<dbReference type="Proteomes" id="UP000078116">
    <property type="component" value="Unassembled WGS sequence"/>
</dbReference>
<sequence>MSVASERLGRAKARQSSLAHWTGSKHSTALYDGSAAIDMAGHTSAFAWRPSTAADRRVLRAMMLI</sequence>
<evidence type="ECO:0000313" key="4">
    <source>
        <dbReference type="Proteomes" id="UP000078116"/>
    </source>
</evidence>
<dbReference type="AlphaFoldDB" id="A0A1A9NEK4"/>
<dbReference type="EMBL" id="LXJZ01000209">
    <property type="protein sequence ID" value="OAJ53971.1"/>
    <property type="molecule type" value="Genomic_DNA"/>
</dbReference>
<reference evidence="3 4" key="1">
    <citation type="submission" date="2016-04" db="EMBL/GenBank/DDBJ databases">
        <title>Reclassification of Paraburkholderia panaciterrae (Farh et al. 2015) Dobritsa &amp; Samadpour 2016 as a later homotypic synonym of Paraburkholderia ginsengiterrae (Farh et al. 2015) Dobritsa &amp; Samadpour 2016.</title>
        <authorList>
            <person name="Dobritsa A.P."/>
            <person name="Kutumbaka K."/>
            <person name="Samadpour M."/>
        </authorList>
    </citation>
    <scope>NUCLEOTIDE SEQUENCE [LARGE SCALE GENOMIC DNA]</scope>
    <source>
        <strain evidence="2 4">DCY85</strain>
        <strain evidence="1 3">DCY85-1</strain>
    </source>
</reference>
<proteinExistence type="predicted"/>
<dbReference type="STRING" id="1462993.A6V36_10975"/>
<comment type="caution">
    <text evidence="2">The sequence shown here is derived from an EMBL/GenBank/DDBJ whole genome shotgun (WGS) entry which is preliminary data.</text>
</comment>
<evidence type="ECO:0000313" key="2">
    <source>
        <dbReference type="EMBL" id="OAJ64689.1"/>
    </source>
</evidence>
<protein>
    <submittedName>
        <fullName evidence="2">Uncharacterized protein</fullName>
    </submittedName>
</protein>
<evidence type="ECO:0000313" key="3">
    <source>
        <dbReference type="Proteomes" id="UP000077961"/>
    </source>
</evidence>
<organism evidence="2 4">
    <name type="scientific">Paraburkholderia ginsengiterrae</name>
    <dbReference type="NCBI Taxonomy" id="1462993"/>
    <lineage>
        <taxon>Bacteria</taxon>
        <taxon>Pseudomonadati</taxon>
        <taxon>Pseudomonadota</taxon>
        <taxon>Betaproteobacteria</taxon>
        <taxon>Burkholderiales</taxon>
        <taxon>Burkholderiaceae</taxon>
        <taxon>Paraburkholderia</taxon>
    </lineage>
</organism>
<accession>A0A1A9NEK4</accession>
<keyword evidence="3" id="KW-1185">Reference proteome</keyword>
<dbReference type="EMBL" id="LXKA01000087">
    <property type="protein sequence ID" value="OAJ64689.1"/>
    <property type="molecule type" value="Genomic_DNA"/>
</dbReference>
<dbReference type="Proteomes" id="UP000077961">
    <property type="component" value="Unassembled WGS sequence"/>
</dbReference>
<gene>
    <name evidence="1" type="ORF">A6V36_10975</name>
    <name evidence="2" type="ORF">A6V37_18335</name>
</gene>
<evidence type="ECO:0000313" key="1">
    <source>
        <dbReference type="EMBL" id="OAJ53971.1"/>
    </source>
</evidence>